<feature type="region of interest" description="Disordered" evidence="1">
    <location>
        <begin position="1"/>
        <end position="20"/>
    </location>
</feature>
<dbReference type="AlphaFoldDB" id="A0A427AET1"/>
<gene>
    <name evidence="2" type="ORF">B296_00005573</name>
</gene>
<reference evidence="2 3" key="1">
    <citation type="journal article" date="2014" name="Agronomy (Basel)">
        <title>A Draft Genome Sequence for Ensete ventricosum, the Drought-Tolerant Tree Against Hunger.</title>
        <authorList>
            <person name="Harrison J."/>
            <person name="Moore K.A."/>
            <person name="Paszkiewicz K."/>
            <person name="Jones T."/>
            <person name="Grant M."/>
            <person name="Ambacheew D."/>
            <person name="Muzemil S."/>
            <person name="Studholme D.J."/>
        </authorList>
    </citation>
    <scope>NUCLEOTIDE SEQUENCE [LARGE SCALE GENOMIC DNA]</scope>
</reference>
<proteinExistence type="predicted"/>
<evidence type="ECO:0000256" key="1">
    <source>
        <dbReference type="SAM" id="MobiDB-lite"/>
    </source>
</evidence>
<sequence>MSINPSLTRRRRSLPPAADLVPPRMGRRPCYYVHAVTPKYVQRPTPCGVLSQRRKRIVRSHSGPYGKKDFVTLYLSPLPEFSGVKCT</sequence>
<name>A0A427AET1_ENSVE</name>
<dbReference type="EMBL" id="AMZH03002695">
    <property type="protein sequence ID" value="RRT74710.1"/>
    <property type="molecule type" value="Genomic_DNA"/>
</dbReference>
<evidence type="ECO:0000313" key="3">
    <source>
        <dbReference type="Proteomes" id="UP000287651"/>
    </source>
</evidence>
<dbReference type="Proteomes" id="UP000287651">
    <property type="component" value="Unassembled WGS sequence"/>
</dbReference>
<organism evidence="2 3">
    <name type="scientific">Ensete ventricosum</name>
    <name type="common">Abyssinian banana</name>
    <name type="synonym">Musa ensete</name>
    <dbReference type="NCBI Taxonomy" id="4639"/>
    <lineage>
        <taxon>Eukaryota</taxon>
        <taxon>Viridiplantae</taxon>
        <taxon>Streptophyta</taxon>
        <taxon>Embryophyta</taxon>
        <taxon>Tracheophyta</taxon>
        <taxon>Spermatophyta</taxon>
        <taxon>Magnoliopsida</taxon>
        <taxon>Liliopsida</taxon>
        <taxon>Zingiberales</taxon>
        <taxon>Musaceae</taxon>
        <taxon>Ensete</taxon>
    </lineage>
</organism>
<evidence type="ECO:0000313" key="2">
    <source>
        <dbReference type="EMBL" id="RRT74710.1"/>
    </source>
</evidence>
<protein>
    <submittedName>
        <fullName evidence="2">Uncharacterized protein</fullName>
    </submittedName>
</protein>
<comment type="caution">
    <text evidence="2">The sequence shown here is derived from an EMBL/GenBank/DDBJ whole genome shotgun (WGS) entry which is preliminary data.</text>
</comment>
<accession>A0A427AET1</accession>